<feature type="domain" description="SCP" evidence="3">
    <location>
        <begin position="86"/>
        <end position="190"/>
    </location>
</feature>
<dbReference type="RefSeq" id="WP_095718011.1">
    <property type="nucleotide sequence ID" value="NZ_NTGA01000014.1"/>
</dbReference>
<keyword evidence="5" id="KW-1185">Reference proteome</keyword>
<dbReference type="AlphaFoldDB" id="A0A2A2WQV9"/>
<evidence type="ECO:0000256" key="1">
    <source>
        <dbReference type="SAM" id="MobiDB-lite"/>
    </source>
</evidence>
<evidence type="ECO:0000313" key="5">
    <source>
        <dbReference type="Proteomes" id="UP000218810"/>
    </source>
</evidence>
<sequence>MRHPIRSAVVAGASALLLATGAGTASAQGSLELALPFPLDVPGLASLIPGATAPGAATVAAQDAPLVVVPPEVARKAFEGSVVAGVNEARTAVGAERLVTDPVLSVEAEVRADQLAAGDPTTGDLPVPESGETRDRTVLTLPPEATPQNVLTAMVTDTGMRERMLDGGFAKVGVGTATDGDGRIHVVLDFERG</sequence>
<evidence type="ECO:0000259" key="3">
    <source>
        <dbReference type="Pfam" id="PF00188"/>
    </source>
</evidence>
<comment type="caution">
    <text evidence="4">The sequence shown here is derived from an EMBL/GenBank/DDBJ whole genome shotgun (WGS) entry which is preliminary data.</text>
</comment>
<dbReference type="EMBL" id="NTGA01000014">
    <property type="protein sequence ID" value="PAY23551.1"/>
    <property type="molecule type" value="Genomic_DNA"/>
</dbReference>
<dbReference type="Proteomes" id="UP000218810">
    <property type="component" value="Unassembled WGS sequence"/>
</dbReference>
<protein>
    <recommendedName>
        <fullName evidence="3">SCP domain-containing protein</fullName>
    </recommendedName>
</protein>
<feature type="region of interest" description="Disordered" evidence="1">
    <location>
        <begin position="114"/>
        <end position="134"/>
    </location>
</feature>
<dbReference type="Gene3D" id="3.40.33.10">
    <property type="entry name" value="CAP"/>
    <property type="match status" value="1"/>
</dbReference>
<dbReference type="Pfam" id="PF00188">
    <property type="entry name" value="CAP"/>
    <property type="match status" value="1"/>
</dbReference>
<keyword evidence="2" id="KW-0732">Signal</keyword>
<evidence type="ECO:0000256" key="2">
    <source>
        <dbReference type="SAM" id="SignalP"/>
    </source>
</evidence>
<proteinExistence type="predicted"/>
<dbReference type="InterPro" id="IPR035940">
    <property type="entry name" value="CAP_sf"/>
</dbReference>
<evidence type="ECO:0000313" key="4">
    <source>
        <dbReference type="EMBL" id="PAY23551.1"/>
    </source>
</evidence>
<feature type="chain" id="PRO_5013127568" description="SCP domain-containing protein" evidence="2">
    <location>
        <begin position="28"/>
        <end position="193"/>
    </location>
</feature>
<dbReference type="InterPro" id="IPR014044">
    <property type="entry name" value="CAP_dom"/>
</dbReference>
<dbReference type="OrthoDB" id="4774986at2"/>
<organism evidence="4 5">
    <name type="scientific">Dietzia natronolimnaea</name>
    <dbReference type="NCBI Taxonomy" id="161920"/>
    <lineage>
        <taxon>Bacteria</taxon>
        <taxon>Bacillati</taxon>
        <taxon>Actinomycetota</taxon>
        <taxon>Actinomycetes</taxon>
        <taxon>Mycobacteriales</taxon>
        <taxon>Dietziaceae</taxon>
        <taxon>Dietzia</taxon>
    </lineage>
</organism>
<name>A0A2A2WQV9_9ACTN</name>
<gene>
    <name evidence="4" type="ORF">CEY15_08210</name>
</gene>
<accession>A0A2A2WQV9</accession>
<dbReference type="CDD" id="cd05379">
    <property type="entry name" value="CAP_bacterial"/>
    <property type="match status" value="1"/>
</dbReference>
<reference evidence="5" key="1">
    <citation type="submission" date="2017-09" db="EMBL/GenBank/DDBJ databases">
        <authorList>
            <person name="Zhang Y."/>
            <person name="Huang X."/>
            <person name="Liu J."/>
            <person name="Lu L."/>
            <person name="Peng K."/>
        </authorList>
    </citation>
    <scope>NUCLEOTIDE SEQUENCE [LARGE SCALE GENOMIC DNA]</scope>
    <source>
        <strain evidence="5">S-XJ-1</strain>
    </source>
</reference>
<dbReference type="SUPFAM" id="SSF55797">
    <property type="entry name" value="PR-1-like"/>
    <property type="match status" value="1"/>
</dbReference>
<feature type="signal peptide" evidence="2">
    <location>
        <begin position="1"/>
        <end position="27"/>
    </location>
</feature>